<proteinExistence type="predicted"/>
<organism evidence="1">
    <name type="scientific">marine sediment metagenome</name>
    <dbReference type="NCBI Taxonomy" id="412755"/>
    <lineage>
        <taxon>unclassified sequences</taxon>
        <taxon>metagenomes</taxon>
        <taxon>ecological metagenomes</taxon>
    </lineage>
</organism>
<accession>X1G1Q5</accession>
<name>X1G1Q5_9ZZZZ</name>
<sequence>MKARYKYPNKSIVKLNSLQKRGKKELEKKIYDEQYILEEVNCLCGTSRYEVLAERDRYGIKNRTIICTDCGLIRTSPRMSKESYENSIVMSIGKFMWVIQISRNILYGIA</sequence>
<dbReference type="AlphaFoldDB" id="X1G1Q5"/>
<reference evidence="1" key="1">
    <citation type="journal article" date="2014" name="Front. Microbiol.">
        <title>High frequency of phylogenetically diverse reductive dehalogenase-homologous genes in deep subseafloor sedimentary metagenomes.</title>
        <authorList>
            <person name="Kawai M."/>
            <person name="Futagami T."/>
            <person name="Toyoda A."/>
            <person name="Takaki Y."/>
            <person name="Nishi S."/>
            <person name="Hori S."/>
            <person name="Arai W."/>
            <person name="Tsubouchi T."/>
            <person name="Morono Y."/>
            <person name="Uchiyama I."/>
            <person name="Ito T."/>
            <person name="Fujiyama A."/>
            <person name="Inagaki F."/>
            <person name="Takami H."/>
        </authorList>
    </citation>
    <scope>NUCLEOTIDE SEQUENCE</scope>
    <source>
        <strain evidence="1">Expedition CK06-06</strain>
    </source>
</reference>
<dbReference type="EMBL" id="BARU01017991">
    <property type="protein sequence ID" value="GAH51182.1"/>
    <property type="molecule type" value="Genomic_DNA"/>
</dbReference>
<evidence type="ECO:0000313" key="1">
    <source>
        <dbReference type="EMBL" id="GAH51182.1"/>
    </source>
</evidence>
<gene>
    <name evidence="1" type="ORF">S03H2_29782</name>
</gene>
<protein>
    <submittedName>
        <fullName evidence="1">Uncharacterized protein</fullName>
    </submittedName>
</protein>
<comment type="caution">
    <text evidence="1">The sequence shown here is derived from an EMBL/GenBank/DDBJ whole genome shotgun (WGS) entry which is preliminary data.</text>
</comment>